<name>A0A7W8VGC4_9ACTN</name>
<reference evidence="1 2" key="1">
    <citation type="submission" date="2020-08" db="EMBL/GenBank/DDBJ databases">
        <title>Sequencing the genomes of 1000 actinobacteria strains.</title>
        <authorList>
            <person name="Klenk H.-P."/>
        </authorList>
    </citation>
    <scope>NUCLEOTIDE SEQUENCE [LARGE SCALE GENOMIC DNA]</scope>
    <source>
        <strain evidence="1 2">DSM 44551</strain>
    </source>
</reference>
<accession>A0A7W8VGC4</accession>
<evidence type="ECO:0000313" key="1">
    <source>
        <dbReference type="EMBL" id="MBB5434844.1"/>
    </source>
</evidence>
<dbReference type="AlphaFoldDB" id="A0A7W8VGC4"/>
<proteinExistence type="predicted"/>
<evidence type="ECO:0000313" key="2">
    <source>
        <dbReference type="Proteomes" id="UP000572635"/>
    </source>
</evidence>
<comment type="caution">
    <text evidence="1">The sequence shown here is derived from an EMBL/GenBank/DDBJ whole genome shotgun (WGS) entry which is preliminary data.</text>
</comment>
<dbReference type="Proteomes" id="UP000572635">
    <property type="component" value="Unassembled WGS sequence"/>
</dbReference>
<keyword evidence="2" id="KW-1185">Reference proteome</keyword>
<dbReference type="EMBL" id="JACHDB010000001">
    <property type="protein sequence ID" value="MBB5434844.1"/>
    <property type="molecule type" value="Genomic_DNA"/>
</dbReference>
<sequence>MSRERDLLLELLRERYGERWAIRRSEHLWIATANDPDADHAPTLVQPDLDTFVGELEAPPPRAGGPCRSLMAASLFAENVERVTDGVYYISDPPGC</sequence>
<dbReference type="RefSeq" id="WP_184395887.1">
    <property type="nucleotide sequence ID" value="NZ_BAAAJD010000003.1"/>
</dbReference>
<organism evidence="1 2">
    <name type="scientific">Nocardiopsis composta</name>
    <dbReference type="NCBI Taxonomy" id="157465"/>
    <lineage>
        <taxon>Bacteria</taxon>
        <taxon>Bacillati</taxon>
        <taxon>Actinomycetota</taxon>
        <taxon>Actinomycetes</taxon>
        <taxon>Streptosporangiales</taxon>
        <taxon>Nocardiopsidaceae</taxon>
        <taxon>Nocardiopsis</taxon>
    </lineage>
</organism>
<gene>
    <name evidence="1" type="ORF">HDA36_004928</name>
</gene>
<protein>
    <submittedName>
        <fullName evidence="1">Uncharacterized protein</fullName>
    </submittedName>
</protein>